<gene>
    <name evidence="3" type="ORF">G4H13_15360</name>
</gene>
<evidence type="ECO:0008006" key="5">
    <source>
        <dbReference type="Google" id="ProtNLM"/>
    </source>
</evidence>
<feature type="transmembrane region" description="Helical" evidence="2">
    <location>
        <begin position="306"/>
        <end position="328"/>
    </location>
</feature>
<keyword evidence="2" id="KW-0472">Membrane</keyword>
<reference evidence="3" key="1">
    <citation type="submission" date="2020-02" db="EMBL/GenBank/DDBJ databases">
        <title>A new Streptomyces sp. for controlling soil-borne diseases.</title>
        <authorList>
            <person name="Li X."/>
            <person name="Tian Y."/>
            <person name="Gao K."/>
        </authorList>
    </citation>
    <scope>NUCLEOTIDE SEQUENCE [LARGE SCALE GENOMIC DNA]</scope>
    <source>
        <strain evidence="3">0250</strain>
    </source>
</reference>
<proteinExistence type="predicted"/>
<feature type="region of interest" description="Disordered" evidence="1">
    <location>
        <begin position="394"/>
        <end position="420"/>
    </location>
</feature>
<organism evidence="3 4">
    <name type="scientific">Streptomyces rhizosphaericus</name>
    <dbReference type="NCBI Taxonomy" id="114699"/>
    <lineage>
        <taxon>Bacteria</taxon>
        <taxon>Bacillati</taxon>
        <taxon>Actinomycetota</taxon>
        <taxon>Actinomycetes</taxon>
        <taxon>Kitasatosporales</taxon>
        <taxon>Streptomycetaceae</taxon>
        <taxon>Streptomyces</taxon>
        <taxon>Streptomyces violaceusniger group</taxon>
    </lineage>
</organism>
<feature type="transmembrane region" description="Helical" evidence="2">
    <location>
        <begin position="278"/>
        <end position="299"/>
    </location>
</feature>
<dbReference type="AlphaFoldDB" id="A0A6G4AGB9"/>
<keyword evidence="2" id="KW-0812">Transmembrane</keyword>
<feature type="transmembrane region" description="Helical" evidence="2">
    <location>
        <begin position="190"/>
        <end position="213"/>
    </location>
</feature>
<dbReference type="Proteomes" id="UP000476310">
    <property type="component" value="Unassembled WGS sequence"/>
</dbReference>
<feature type="transmembrane region" description="Helical" evidence="2">
    <location>
        <begin position="67"/>
        <end position="86"/>
    </location>
</feature>
<dbReference type="RefSeq" id="WP_164427691.1">
    <property type="nucleotide sequence ID" value="NZ_JAAIKT010000016.1"/>
</dbReference>
<evidence type="ECO:0000313" key="4">
    <source>
        <dbReference type="Proteomes" id="UP000476310"/>
    </source>
</evidence>
<dbReference type="EMBL" id="JAAIKT010000016">
    <property type="protein sequence ID" value="NEW71739.1"/>
    <property type="molecule type" value="Genomic_DNA"/>
</dbReference>
<evidence type="ECO:0000256" key="2">
    <source>
        <dbReference type="SAM" id="Phobius"/>
    </source>
</evidence>
<evidence type="ECO:0000256" key="1">
    <source>
        <dbReference type="SAM" id="MobiDB-lite"/>
    </source>
</evidence>
<feature type="compositionally biased region" description="Gly residues" evidence="1">
    <location>
        <begin position="407"/>
        <end position="420"/>
    </location>
</feature>
<name>A0A6G4AGB9_9ACTN</name>
<feature type="transmembrane region" description="Helical" evidence="2">
    <location>
        <begin position="225"/>
        <end position="258"/>
    </location>
</feature>
<keyword evidence="4" id="KW-1185">Reference proteome</keyword>
<feature type="transmembrane region" description="Helical" evidence="2">
    <location>
        <begin position="98"/>
        <end position="116"/>
    </location>
</feature>
<accession>A0A6G4AGB9</accession>
<feature type="transmembrane region" description="Helical" evidence="2">
    <location>
        <begin position="348"/>
        <end position="369"/>
    </location>
</feature>
<keyword evidence="2" id="KW-1133">Transmembrane helix</keyword>
<comment type="caution">
    <text evidence="3">The sequence shown here is derived from an EMBL/GenBank/DDBJ whole genome shotgun (WGS) entry which is preliminary data.</text>
</comment>
<feature type="transmembrane region" description="Helical" evidence="2">
    <location>
        <begin position="26"/>
        <end position="47"/>
    </location>
</feature>
<evidence type="ECO:0000313" key="3">
    <source>
        <dbReference type="EMBL" id="NEW71739.1"/>
    </source>
</evidence>
<sequence length="498" mass="51779">MKLPLRTGADIRPAQDDTRTGRRRDVLAAAAAALLFAVAAVVGTLIQRADHSLYVDWAPLYADWLPHVGPGTPLALAVAAAVVLHGHRLAARLPWRGLLGAVWAAAMAWIWSLALVDGWRRGVAERLTARHEYLRGIDRFQDIGAALRGFTGHILLTQPDHWPAHIAGHPPGAVLTFVGLDRLGLGGGGWAGAFCVTVGGSAAVAVLVTLRALGQERAARTAAPFLVLAPGAVWVGASADGYFAAVAAWGLALLALAATRTVRAPGAVALGSGLLLGLTAYLSYGLTLLALPAAAVLLLARTARPLPFVLTGVAVVAGAFTLAGFRWWEGYSLLVERYYQGVASDRPYAYWVWANLAVASVVAGPACVAGARRMLSAVPDAARRLRPGGPGGLGGLGGPSGLDRPSGPGGPGGSGGLNRPGGPGAPDGLVVLTFAVLLALVVADLSGMSKAETERIWLPFLVWLLPTTALLPARDRRRWLLVQSCISLLVNHLLLTGW</sequence>
<protein>
    <recommendedName>
        <fullName evidence="5">Integral membrane protein</fullName>
    </recommendedName>
</protein>
<feature type="transmembrane region" description="Helical" evidence="2">
    <location>
        <begin position="455"/>
        <end position="472"/>
    </location>
</feature>
<feature type="transmembrane region" description="Helical" evidence="2">
    <location>
        <begin position="429"/>
        <end position="449"/>
    </location>
</feature>